<evidence type="ECO:0000313" key="2">
    <source>
        <dbReference type="Proteomes" id="UP000238375"/>
    </source>
</evidence>
<gene>
    <name evidence="1" type="ORF">CLV58_106264</name>
</gene>
<reference evidence="1 2" key="1">
    <citation type="submission" date="2018-03" db="EMBL/GenBank/DDBJ databases">
        <title>Genomic Encyclopedia of Archaeal and Bacterial Type Strains, Phase II (KMG-II): from individual species to whole genera.</title>
        <authorList>
            <person name="Goeker M."/>
        </authorList>
    </citation>
    <scope>NUCLEOTIDE SEQUENCE [LARGE SCALE GENOMIC DNA]</scope>
    <source>
        <strain evidence="1 2">DSM 28354</strain>
    </source>
</reference>
<comment type="caution">
    <text evidence="1">The sequence shown here is derived from an EMBL/GenBank/DDBJ whole genome shotgun (WGS) entry which is preliminary data.</text>
</comment>
<name>A0A2T0T5Y4_9BACT</name>
<proteinExistence type="predicted"/>
<sequence>MNEYPPPRSLQYLVLEDEMGVNAPIIHQSVIARLTAGLYPLYQSGRIPFEPLPETMLTEGYASPVPDLILYDHQYEQTRVIVEICQKSGLKHDTGKVIKLIEDDTYGILEGFVYNYKTSQWLRYRKGDGGLTTESSFSDILQLELNSFL</sequence>
<organism evidence="1 2">
    <name type="scientific">Spirosoma oryzae</name>
    <dbReference type="NCBI Taxonomy" id="1469603"/>
    <lineage>
        <taxon>Bacteria</taxon>
        <taxon>Pseudomonadati</taxon>
        <taxon>Bacteroidota</taxon>
        <taxon>Cytophagia</taxon>
        <taxon>Cytophagales</taxon>
        <taxon>Cytophagaceae</taxon>
        <taxon>Spirosoma</taxon>
    </lineage>
</organism>
<dbReference type="RefSeq" id="WP_106137496.1">
    <property type="nucleotide sequence ID" value="NZ_PVTE01000006.1"/>
</dbReference>
<dbReference type="OrthoDB" id="954297at2"/>
<dbReference type="AlphaFoldDB" id="A0A2T0T5Y4"/>
<dbReference type="EMBL" id="PVTE01000006">
    <property type="protein sequence ID" value="PRY41077.1"/>
    <property type="molecule type" value="Genomic_DNA"/>
</dbReference>
<dbReference type="Proteomes" id="UP000238375">
    <property type="component" value="Unassembled WGS sequence"/>
</dbReference>
<protein>
    <submittedName>
        <fullName evidence="1">Uncharacterized protein</fullName>
    </submittedName>
</protein>
<accession>A0A2T0T5Y4</accession>
<dbReference type="Gene3D" id="3.90.1570.20">
    <property type="match status" value="1"/>
</dbReference>
<keyword evidence="2" id="KW-1185">Reference proteome</keyword>
<evidence type="ECO:0000313" key="1">
    <source>
        <dbReference type="EMBL" id="PRY41077.1"/>
    </source>
</evidence>